<dbReference type="Gene3D" id="3.40.50.720">
    <property type="entry name" value="NAD(P)-binding Rossmann-like Domain"/>
    <property type="match status" value="1"/>
</dbReference>
<evidence type="ECO:0000313" key="2">
    <source>
        <dbReference type="EMBL" id="WBP90841.1"/>
    </source>
</evidence>
<evidence type="ECO:0000259" key="1">
    <source>
        <dbReference type="Pfam" id="PF13460"/>
    </source>
</evidence>
<dbReference type="InterPro" id="IPR051606">
    <property type="entry name" value="Polyketide_Oxido-like"/>
</dbReference>
<feature type="domain" description="NAD(P)-binding" evidence="1">
    <location>
        <begin position="7"/>
        <end position="201"/>
    </location>
</feature>
<dbReference type="InterPro" id="IPR016040">
    <property type="entry name" value="NAD(P)-bd_dom"/>
</dbReference>
<keyword evidence="3" id="KW-1185">Reference proteome</keyword>
<name>A0ABY7QDR3_9ACTN</name>
<protein>
    <submittedName>
        <fullName evidence="2">NAD(P)H-binding protein</fullName>
    </submittedName>
</protein>
<accession>A0ABY7QDR3</accession>
<dbReference type="Proteomes" id="UP001212821">
    <property type="component" value="Chromosome"/>
</dbReference>
<proteinExistence type="predicted"/>
<evidence type="ECO:0000313" key="3">
    <source>
        <dbReference type="Proteomes" id="UP001212821"/>
    </source>
</evidence>
<dbReference type="PANTHER" id="PTHR43355:SF2">
    <property type="entry name" value="FLAVIN REDUCTASE (NADPH)"/>
    <property type="match status" value="1"/>
</dbReference>
<dbReference type="CDD" id="cd05244">
    <property type="entry name" value="BVR-B_like_SDR_a"/>
    <property type="match status" value="1"/>
</dbReference>
<dbReference type="InterPro" id="IPR036291">
    <property type="entry name" value="NAD(P)-bd_dom_sf"/>
</dbReference>
<reference evidence="3" key="1">
    <citation type="submission" date="2022-12" db="EMBL/GenBank/DDBJ databases">
        <authorList>
            <person name="Mo P."/>
        </authorList>
    </citation>
    <scope>NUCLEOTIDE SEQUENCE [LARGE SCALE GENOMIC DNA]</scope>
    <source>
        <strain evidence="3">HUAS 3-15</strain>
    </source>
</reference>
<dbReference type="SUPFAM" id="SSF51735">
    <property type="entry name" value="NAD(P)-binding Rossmann-fold domains"/>
    <property type="match status" value="1"/>
</dbReference>
<sequence length="212" mass="22182">MRITVFGATGNVGRRVVTEALARGHEVTAVVRDPAKPHGLPATVTLAVGDASNPEDVARISAGQDVVITATRPAPGSEHELAAATRGLLTGLAGTGVRLLAVGGAGSLTVPGTDGTILVESPGFPDEIRPIALACGEQLELYRADEKVDWTYLSPAALLEPGERTGRFRLGRDELLVDAEGNSAISMEDLAVVLLDEAEQPVHRRTRFTAGY</sequence>
<dbReference type="EMBL" id="CP115450">
    <property type="protein sequence ID" value="WBP90841.1"/>
    <property type="molecule type" value="Genomic_DNA"/>
</dbReference>
<organism evidence="2 3">
    <name type="scientific">Kitasatospora cathayae</name>
    <dbReference type="NCBI Taxonomy" id="3004092"/>
    <lineage>
        <taxon>Bacteria</taxon>
        <taxon>Bacillati</taxon>
        <taxon>Actinomycetota</taxon>
        <taxon>Actinomycetes</taxon>
        <taxon>Kitasatosporales</taxon>
        <taxon>Streptomycetaceae</taxon>
        <taxon>Kitasatospora</taxon>
    </lineage>
</organism>
<dbReference type="RefSeq" id="WP_270149867.1">
    <property type="nucleotide sequence ID" value="NZ_CP115450.1"/>
</dbReference>
<gene>
    <name evidence="2" type="ORF">O1G21_36580</name>
</gene>
<dbReference type="Pfam" id="PF13460">
    <property type="entry name" value="NAD_binding_10"/>
    <property type="match status" value="1"/>
</dbReference>
<dbReference type="PANTHER" id="PTHR43355">
    <property type="entry name" value="FLAVIN REDUCTASE (NADPH)"/>
    <property type="match status" value="1"/>
</dbReference>